<reference evidence="1" key="1">
    <citation type="submission" date="2019-12" db="EMBL/GenBank/DDBJ databases">
        <title>Genome sequencing and annotation of Brassica cretica.</title>
        <authorList>
            <person name="Studholme D.J."/>
            <person name="Sarris P.F."/>
        </authorList>
    </citation>
    <scope>NUCLEOTIDE SEQUENCE</scope>
    <source>
        <strain evidence="1">PFS-102/07</strain>
        <tissue evidence="1">Leaf</tissue>
    </source>
</reference>
<gene>
    <name evidence="1" type="ORF">F2Q70_00045100</name>
</gene>
<proteinExistence type="predicted"/>
<protein>
    <submittedName>
        <fullName evidence="1">Uncharacterized protein</fullName>
    </submittedName>
</protein>
<dbReference type="EMBL" id="QGKY02000164">
    <property type="protein sequence ID" value="KAF2593151.1"/>
    <property type="molecule type" value="Genomic_DNA"/>
</dbReference>
<sequence length="205" mass="22187">MGVGRGRGWSAVSVRGGPCEFGVSRPLFHGSPHNPSASSSSPDSTRLLLFAAVARGRSFLFQFFILSLGHGQPLYVVPACARKVKKDGELMGIDMVLVDEQCTLIQGGLSIHRLNNFQRLLREGGIYEISGHLSLLDSPKKTSMVCSEDDGTSSIDRLPHRLSEIDKTAYHVPLPKVQPGSAGDGSLQANEIAGKKKAKRARRCY</sequence>
<comment type="caution">
    <text evidence="1">The sequence shown here is derived from an EMBL/GenBank/DDBJ whole genome shotgun (WGS) entry which is preliminary data.</text>
</comment>
<organism evidence="1">
    <name type="scientific">Brassica cretica</name>
    <name type="common">Mustard</name>
    <dbReference type="NCBI Taxonomy" id="69181"/>
    <lineage>
        <taxon>Eukaryota</taxon>
        <taxon>Viridiplantae</taxon>
        <taxon>Streptophyta</taxon>
        <taxon>Embryophyta</taxon>
        <taxon>Tracheophyta</taxon>
        <taxon>Spermatophyta</taxon>
        <taxon>Magnoliopsida</taxon>
        <taxon>eudicotyledons</taxon>
        <taxon>Gunneridae</taxon>
        <taxon>Pentapetalae</taxon>
        <taxon>rosids</taxon>
        <taxon>malvids</taxon>
        <taxon>Brassicales</taxon>
        <taxon>Brassicaceae</taxon>
        <taxon>Brassiceae</taxon>
        <taxon>Brassica</taxon>
    </lineage>
</organism>
<dbReference type="AlphaFoldDB" id="A0A8S9KH25"/>
<accession>A0A8S9KH25</accession>
<name>A0A8S9KH25_BRACR</name>
<evidence type="ECO:0000313" key="1">
    <source>
        <dbReference type="EMBL" id="KAF2593151.1"/>
    </source>
</evidence>